<organism evidence="2 3">
    <name type="scientific">Fistulina hepatica ATCC 64428</name>
    <dbReference type="NCBI Taxonomy" id="1128425"/>
    <lineage>
        <taxon>Eukaryota</taxon>
        <taxon>Fungi</taxon>
        <taxon>Dikarya</taxon>
        <taxon>Basidiomycota</taxon>
        <taxon>Agaricomycotina</taxon>
        <taxon>Agaricomycetes</taxon>
        <taxon>Agaricomycetidae</taxon>
        <taxon>Agaricales</taxon>
        <taxon>Fistulinaceae</taxon>
        <taxon>Fistulina</taxon>
    </lineage>
</organism>
<proteinExistence type="predicted"/>
<feature type="compositionally biased region" description="Basic and acidic residues" evidence="1">
    <location>
        <begin position="48"/>
        <end position="66"/>
    </location>
</feature>
<keyword evidence="3" id="KW-1185">Reference proteome</keyword>
<feature type="region of interest" description="Disordered" evidence="1">
    <location>
        <begin position="1"/>
        <end position="23"/>
    </location>
</feature>
<dbReference type="Proteomes" id="UP000054144">
    <property type="component" value="Unassembled WGS sequence"/>
</dbReference>
<feature type="compositionally biased region" description="Basic residues" evidence="1">
    <location>
        <begin position="13"/>
        <end position="23"/>
    </location>
</feature>
<dbReference type="AlphaFoldDB" id="A0A0D7AQK1"/>
<evidence type="ECO:0000313" key="2">
    <source>
        <dbReference type="EMBL" id="KIY53812.1"/>
    </source>
</evidence>
<sequence length="473" mass="52914">MGKDNHSIDELKKRQRRREAHRQVLRKYQEKHLEETRAKARARYHRNKANEEALDEHEQADRHARCSENSQRSYVNHWIKRRLTERAQRARNYTDKHGEAQAATRPEFEKYMSDPPDSEEEVVHTVEEMDVVYDALRKEGQHIGRWRNSGLAADDSSLEDARDSATTDASLTDAPSVVGLEKNLDVTPAQSLTSVVAGPSTTQWSGHFCPMPEFWPANPNDVMRLMHLVKLGRKMGMFANLHDATCSVEGYLGGMRLAFRSVEQCREEWHRDCRTANHGHPSALPGIPVPAVITGKFVQPPCPSWVPQGEPMNVVPLSDHPAHLSAVASSGEHESHSTDSRKPTNFALDLLFPSPAGDDEQTPTERAGDVVTHDNSMVSMCLPVGRETSAAGDESTSENKGELWFAVRISSLTTLSCIYSNRLVHIGKIINSDAYLYLRATALQKAREMAAQGWPIEFAAFPTIADATDFAFD</sequence>
<protein>
    <submittedName>
        <fullName evidence="2">Uncharacterized protein</fullName>
    </submittedName>
</protein>
<dbReference type="EMBL" id="KN881586">
    <property type="protein sequence ID" value="KIY53812.1"/>
    <property type="molecule type" value="Genomic_DNA"/>
</dbReference>
<gene>
    <name evidence="2" type="ORF">FISHEDRAFT_54928</name>
</gene>
<feature type="region of interest" description="Disordered" evidence="1">
    <location>
        <begin position="44"/>
        <end position="70"/>
    </location>
</feature>
<evidence type="ECO:0000313" key="3">
    <source>
        <dbReference type="Proteomes" id="UP000054144"/>
    </source>
</evidence>
<reference evidence="2 3" key="1">
    <citation type="journal article" date="2015" name="Fungal Genet. Biol.">
        <title>Evolution of novel wood decay mechanisms in Agaricales revealed by the genome sequences of Fistulina hepatica and Cylindrobasidium torrendii.</title>
        <authorList>
            <person name="Floudas D."/>
            <person name="Held B.W."/>
            <person name="Riley R."/>
            <person name="Nagy L.G."/>
            <person name="Koehler G."/>
            <person name="Ransdell A.S."/>
            <person name="Younus H."/>
            <person name="Chow J."/>
            <person name="Chiniquy J."/>
            <person name="Lipzen A."/>
            <person name="Tritt A."/>
            <person name="Sun H."/>
            <person name="Haridas S."/>
            <person name="LaButti K."/>
            <person name="Ohm R.A."/>
            <person name="Kues U."/>
            <person name="Blanchette R.A."/>
            <person name="Grigoriev I.V."/>
            <person name="Minto R.E."/>
            <person name="Hibbett D.S."/>
        </authorList>
    </citation>
    <scope>NUCLEOTIDE SEQUENCE [LARGE SCALE GENOMIC DNA]</scope>
    <source>
        <strain evidence="2 3">ATCC 64428</strain>
    </source>
</reference>
<evidence type="ECO:0000256" key="1">
    <source>
        <dbReference type="SAM" id="MobiDB-lite"/>
    </source>
</evidence>
<feature type="compositionally biased region" description="Basic and acidic residues" evidence="1">
    <location>
        <begin position="1"/>
        <end position="12"/>
    </location>
</feature>
<accession>A0A0D7AQK1</accession>
<name>A0A0D7AQK1_9AGAR</name>